<dbReference type="EC" id="3.1.26.5" evidence="6"/>
<dbReference type="OrthoDB" id="39019at2157"/>
<dbReference type="HOGENOM" id="CLU_107020_2_1_2"/>
<gene>
    <name evidence="7" type="primary">rpn1</name>
    <name evidence="6" type="synonym">rnp1</name>
    <name evidence="7" type="ordered locus">Ngar_c17370</name>
</gene>
<comment type="subunit">
    <text evidence="6">Consists of a catalytic RNA component and at least 4-5 protein subunits.</text>
</comment>
<dbReference type="GO" id="GO:0005737">
    <property type="term" value="C:cytoplasm"/>
    <property type="evidence" value="ECO:0007669"/>
    <property type="project" value="UniProtKB-SubCell"/>
</dbReference>
<keyword evidence="5 6" id="KW-0378">Hydrolase</keyword>
<keyword evidence="8" id="KW-1185">Reference proteome</keyword>
<dbReference type="GO" id="GO:0001682">
    <property type="term" value="P:tRNA 5'-leader removal"/>
    <property type="evidence" value="ECO:0007669"/>
    <property type="project" value="UniProtKB-UniRule"/>
</dbReference>
<dbReference type="EMBL" id="CP002408">
    <property type="protein sequence ID" value="AFU58670.1"/>
    <property type="molecule type" value="Genomic_DNA"/>
</dbReference>
<dbReference type="InterPro" id="IPR023534">
    <property type="entry name" value="Rof/RNase_P-like"/>
</dbReference>
<dbReference type="GeneID" id="13795600"/>
<dbReference type="HAMAP" id="MF_00754">
    <property type="entry name" value="RNase_P_1"/>
    <property type="match status" value="1"/>
</dbReference>
<dbReference type="Proteomes" id="UP000008037">
    <property type="component" value="Chromosome"/>
</dbReference>
<keyword evidence="3 6" id="KW-0540">Nuclease</keyword>
<protein>
    <recommendedName>
        <fullName evidence="6">Ribonuclease P protein component 1</fullName>
        <shortName evidence="6">RNase P component 1</shortName>
        <ecNumber evidence="6">3.1.26.5</ecNumber>
    </recommendedName>
    <alternativeName>
        <fullName evidence="6">Rpp29</fullName>
    </alternativeName>
</protein>
<evidence type="ECO:0000256" key="2">
    <source>
        <dbReference type="ARBA" id="ARBA00022694"/>
    </source>
</evidence>
<dbReference type="Gene3D" id="2.30.30.210">
    <property type="entry name" value="Ribonuclease P/MRP, subunit p29"/>
    <property type="match status" value="1"/>
</dbReference>
<comment type="similarity">
    <text evidence="6">Belongs to the eukaryotic/archaeal RNase P protein component 1 family.</text>
</comment>
<comment type="catalytic activity">
    <reaction evidence="6">
        <text>Endonucleolytic cleavage of RNA, removing 5'-extranucleotides from tRNA precursor.</text>
        <dbReference type="EC" id="3.1.26.5"/>
    </reaction>
</comment>
<organism evidence="7 8">
    <name type="scientific">Nitrososphaera gargensis (strain Ga9.2)</name>
    <dbReference type="NCBI Taxonomy" id="1237085"/>
    <lineage>
        <taxon>Archaea</taxon>
        <taxon>Nitrososphaerota</taxon>
        <taxon>Nitrososphaeria</taxon>
        <taxon>Nitrososphaerales</taxon>
        <taxon>Nitrososphaeraceae</taxon>
        <taxon>Nitrososphaera</taxon>
    </lineage>
</organism>
<evidence type="ECO:0000256" key="4">
    <source>
        <dbReference type="ARBA" id="ARBA00022759"/>
    </source>
</evidence>
<proteinExistence type="inferred from homology"/>
<evidence type="ECO:0000313" key="7">
    <source>
        <dbReference type="EMBL" id="AFU58670.1"/>
    </source>
</evidence>
<reference evidence="7 8" key="1">
    <citation type="journal article" date="2012" name="Environ. Microbiol.">
        <title>The genome of the ammonia-oxidizing Candidatus Nitrososphaera gargensis: insights into metabolic versatility and environmental adaptations.</title>
        <authorList>
            <person name="Spang A."/>
            <person name="Poehlein A."/>
            <person name="Offre P."/>
            <person name="Zumbragel S."/>
            <person name="Haider S."/>
            <person name="Rychlik N."/>
            <person name="Nowka B."/>
            <person name="Schmeisser C."/>
            <person name="Lebedeva E.V."/>
            <person name="Rattei T."/>
            <person name="Bohm C."/>
            <person name="Schmid M."/>
            <person name="Galushko A."/>
            <person name="Hatzenpichler R."/>
            <person name="Weinmaier T."/>
            <person name="Daniel R."/>
            <person name="Schleper C."/>
            <person name="Spieck E."/>
            <person name="Streit W."/>
            <person name="Wagner M."/>
        </authorList>
    </citation>
    <scope>NUCLEOTIDE SEQUENCE [LARGE SCALE GENOMIC DNA]</scope>
    <source>
        <strain evidence="8">Ga9.2</strain>
    </source>
</reference>
<dbReference type="SMART" id="SM00538">
    <property type="entry name" value="POP4"/>
    <property type="match status" value="1"/>
</dbReference>
<evidence type="ECO:0000256" key="3">
    <source>
        <dbReference type="ARBA" id="ARBA00022722"/>
    </source>
</evidence>
<comment type="function">
    <text evidence="6">Part of ribonuclease P, a protein complex that generates mature tRNA molecules by cleaving their 5'-ends.</text>
</comment>
<keyword evidence="2 6" id="KW-0819">tRNA processing</keyword>
<dbReference type="SUPFAM" id="SSF101744">
    <property type="entry name" value="Rof/RNase P subunit-like"/>
    <property type="match status" value="1"/>
</dbReference>
<dbReference type="InterPro" id="IPR002730">
    <property type="entry name" value="Rpp29/RNP1"/>
</dbReference>
<dbReference type="InParanoid" id="K0IFT8"/>
<dbReference type="GO" id="GO:0030677">
    <property type="term" value="C:ribonuclease P complex"/>
    <property type="evidence" value="ECO:0007669"/>
    <property type="project" value="UniProtKB-UniRule"/>
</dbReference>
<dbReference type="InterPro" id="IPR036980">
    <property type="entry name" value="RNase_P/MRP_Rpp29_sf"/>
</dbReference>
<keyword evidence="4 6" id="KW-0255">Endonuclease</keyword>
<dbReference type="RefSeq" id="WP_015019207.1">
    <property type="nucleotide sequence ID" value="NC_018719.1"/>
</dbReference>
<comment type="subcellular location">
    <subcellularLocation>
        <location evidence="6">Cytoplasm</location>
    </subcellularLocation>
</comment>
<evidence type="ECO:0000256" key="6">
    <source>
        <dbReference type="HAMAP-Rule" id="MF_00754"/>
    </source>
</evidence>
<keyword evidence="1 6" id="KW-0963">Cytoplasm</keyword>
<evidence type="ECO:0000256" key="1">
    <source>
        <dbReference type="ARBA" id="ARBA00022490"/>
    </source>
</evidence>
<dbReference type="Pfam" id="PF01868">
    <property type="entry name" value="RNase_P-MRP_p29"/>
    <property type="match status" value="1"/>
</dbReference>
<dbReference type="InterPro" id="IPR023538">
    <property type="entry name" value="RNP1"/>
</dbReference>
<accession>K0IFT8</accession>
<dbReference type="STRING" id="1237085.Ngar_c17370"/>
<name>K0IFT8_NITGG</name>
<sequence length="92" mass="10041">MTSPENVLVHEIIGLDAKIVESTDPTLEGVSGSIVFETKNMISIRSDLDSSVKQIAKRAAKKIEIKTHFGVCFISGSSLIGRPEDRISRLNN</sequence>
<evidence type="ECO:0000313" key="8">
    <source>
        <dbReference type="Proteomes" id="UP000008037"/>
    </source>
</evidence>
<dbReference type="GO" id="GO:0004526">
    <property type="term" value="F:ribonuclease P activity"/>
    <property type="evidence" value="ECO:0007669"/>
    <property type="project" value="UniProtKB-UniRule"/>
</dbReference>
<dbReference type="GO" id="GO:0003723">
    <property type="term" value="F:RNA binding"/>
    <property type="evidence" value="ECO:0007669"/>
    <property type="project" value="InterPro"/>
</dbReference>
<dbReference type="KEGG" id="nga:Ngar_c17370"/>
<dbReference type="AlphaFoldDB" id="K0IFT8"/>
<evidence type="ECO:0000256" key="5">
    <source>
        <dbReference type="ARBA" id="ARBA00022801"/>
    </source>
</evidence>